<dbReference type="RefSeq" id="WP_289364531.1">
    <property type="nucleotide sequence ID" value="NZ_JAUCBP010000007.1"/>
</dbReference>
<evidence type="ECO:0000313" key="3">
    <source>
        <dbReference type="EMBL" id="MDM7860245.1"/>
    </source>
</evidence>
<dbReference type="Gene3D" id="1.10.150.690">
    <property type="entry name" value="DUF2063"/>
    <property type="match status" value="1"/>
</dbReference>
<protein>
    <submittedName>
        <fullName evidence="3">DNA-binding domain-containing protein</fullName>
    </submittedName>
</protein>
<sequence length="246" mass="28622">MSDFADIQQQFVAHIKEPNHHEFDHDIEDRRLKIYRELFFNNILGFLDNAFPVLKSIYSEPSWQVLARRFFSEHHCRSPYFVDISKEFVEFLANEYTNTSTDPAFLQALAHYEWLELDVSVRKGQLVTSAIEDLSETSTIYFSELASLVSYNFPVHQISPDFQPTEESEPVYLVVYRDSTEAVEFTLVNQVTAFLLDLLEQNDGLALPQVLEVLHQAMPQMAFAQLQDATIDILKQFIQKQVLYIE</sequence>
<dbReference type="EMBL" id="JAUCBP010000007">
    <property type="protein sequence ID" value="MDM7860245.1"/>
    <property type="molecule type" value="Genomic_DNA"/>
</dbReference>
<comment type="caution">
    <text evidence="3">The sequence shown here is derived from an EMBL/GenBank/DDBJ whole genome shotgun (WGS) entry which is preliminary data.</text>
</comment>
<reference evidence="3 4" key="1">
    <citation type="submission" date="2023-06" db="EMBL/GenBank/DDBJ databases">
        <title>Alteromonas sp. ASW11-36 isolated from intertidal sand.</title>
        <authorList>
            <person name="Li Y."/>
        </authorList>
    </citation>
    <scope>NUCLEOTIDE SEQUENCE [LARGE SCALE GENOMIC DNA]</scope>
    <source>
        <strain evidence="3 4">ASW11-36</strain>
    </source>
</reference>
<dbReference type="InterPro" id="IPR044922">
    <property type="entry name" value="DUF2063_N_sf"/>
</dbReference>
<evidence type="ECO:0000313" key="4">
    <source>
        <dbReference type="Proteomes" id="UP001234343"/>
    </source>
</evidence>
<dbReference type="Gene3D" id="3.90.930.50">
    <property type="match status" value="1"/>
</dbReference>
<keyword evidence="3" id="KW-0238">DNA-binding</keyword>
<keyword evidence="4" id="KW-1185">Reference proteome</keyword>
<gene>
    <name evidence="3" type="ORF">QTP81_06530</name>
</gene>
<dbReference type="InterPro" id="IPR054098">
    <property type="entry name" value="NGO1945-like_C"/>
</dbReference>
<name>A0ABT7SVM4_9ALTE</name>
<dbReference type="Pfam" id="PF09836">
    <property type="entry name" value="DUF2063"/>
    <property type="match status" value="1"/>
</dbReference>
<dbReference type="Proteomes" id="UP001234343">
    <property type="component" value="Unassembled WGS sequence"/>
</dbReference>
<dbReference type="GO" id="GO:0003677">
    <property type="term" value="F:DNA binding"/>
    <property type="evidence" value="ECO:0007669"/>
    <property type="project" value="UniProtKB-KW"/>
</dbReference>
<evidence type="ECO:0000259" key="1">
    <source>
        <dbReference type="Pfam" id="PF09836"/>
    </source>
</evidence>
<feature type="domain" description="NGO1945-like C-terminal" evidence="2">
    <location>
        <begin position="143"/>
        <end position="238"/>
    </location>
</feature>
<evidence type="ECO:0000259" key="2">
    <source>
        <dbReference type="Pfam" id="PF22106"/>
    </source>
</evidence>
<organism evidence="3 4">
    <name type="scientific">Alteromonas arenosi</name>
    <dbReference type="NCBI Taxonomy" id="3055817"/>
    <lineage>
        <taxon>Bacteria</taxon>
        <taxon>Pseudomonadati</taxon>
        <taxon>Pseudomonadota</taxon>
        <taxon>Gammaproteobacteria</taxon>
        <taxon>Alteromonadales</taxon>
        <taxon>Alteromonadaceae</taxon>
        <taxon>Alteromonas/Salinimonas group</taxon>
        <taxon>Alteromonas</taxon>
    </lineage>
</organism>
<proteinExistence type="predicted"/>
<accession>A0ABT7SVM4</accession>
<feature type="domain" description="Putative DNA-binding" evidence="1">
    <location>
        <begin position="7"/>
        <end position="92"/>
    </location>
</feature>
<dbReference type="Pfam" id="PF22106">
    <property type="entry name" value="NGO1945_C"/>
    <property type="match status" value="1"/>
</dbReference>
<dbReference type="InterPro" id="IPR018640">
    <property type="entry name" value="DUF2063"/>
</dbReference>